<proteinExistence type="predicted"/>
<feature type="transmembrane region" description="Helical" evidence="1">
    <location>
        <begin position="182"/>
        <end position="206"/>
    </location>
</feature>
<dbReference type="EMBL" id="VOBR01000026">
    <property type="protein sequence ID" value="TWP47453.1"/>
    <property type="molecule type" value="Genomic_DNA"/>
</dbReference>
<dbReference type="NCBIfam" id="NF042915">
    <property type="entry name" value="MAB_1171c_fam"/>
    <property type="match status" value="1"/>
</dbReference>
<feature type="transmembrane region" description="Helical" evidence="1">
    <location>
        <begin position="36"/>
        <end position="57"/>
    </location>
</feature>
<gene>
    <name evidence="3" type="ORF">FKR81_32630</name>
</gene>
<protein>
    <recommendedName>
        <fullName evidence="2">DUF6545 domain-containing protein</fullName>
    </recommendedName>
</protein>
<feature type="transmembrane region" description="Helical" evidence="1">
    <location>
        <begin position="136"/>
        <end position="161"/>
    </location>
</feature>
<feature type="transmembrane region" description="Helical" evidence="1">
    <location>
        <begin position="6"/>
        <end position="24"/>
    </location>
</feature>
<keyword evidence="1" id="KW-0812">Transmembrane</keyword>
<name>A0A563ELT8_9PSEU</name>
<reference evidence="3 4" key="1">
    <citation type="submission" date="2019-07" db="EMBL/GenBank/DDBJ databases">
        <title>Lentzea xizangensis sp. nov., isolated from Qinghai-Tibetan Plateau Soils.</title>
        <authorList>
            <person name="Huang J."/>
        </authorList>
    </citation>
    <scope>NUCLEOTIDE SEQUENCE [LARGE SCALE GENOMIC DNA]</scope>
    <source>
        <strain evidence="3 4">FXJ1.1311</strain>
    </source>
</reference>
<dbReference type="RefSeq" id="WP_146357943.1">
    <property type="nucleotide sequence ID" value="NZ_VOBR01000026.1"/>
</dbReference>
<feature type="transmembrane region" description="Helical" evidence="1">
    <location>
        <begin position="218"/>
        <end position="236"/>
    </location>
</feature>
<dbReference type="AlphaFoldDB" id="A0A563ELT8"/>
<feature type="domain" description="DUF6545" evidence="2">
    <location>
        <begin position="248"/>
        <end position="387"/>
    </location>
</feature>
<evidence type="ECO:0000259" key="2">
    <source>
        <dbReference type="Pfam" id="PF20182"/>
    </source>
</evidence>
<evidence type="ECO:0000256" key="1">
    <source>
        <dbReference type="SAM" id="Phobius"/>
    </source>
</evidence>
<dbReference type="Proteomes" id="UP000316639">
    <property type="component" value="Unassembled WGS sequence"/>
</dbReference>
<feature type="transmembrane region" description="Helical" evidence="1">
    <location>
        <begin position="103"/>
        <end position="124"/>
    </location>
</feature>
<dbReference type="OrthoDB" id="3685619at2"/>
<accession>A0A563ELT8</accession>
<comment type="caution">
    <text evidence="3">The sequence shown here is derived from an EMBL/GenBank/DDBJ whole genome shotgun (WGS) entry which is preliminary data.</text>
</comment>
<keyword evidence="1" id="KW-1133">Transmembrane helix</keyword>
<keyword evidence="1" id="KW-0472">Membrane</keyword>
<evidence type="ECO:0000313" key="3">
    <source>
        <dbReference type="EMBL" id="TWP47453.1"/>
    </source>
</evidence>
<sequence length="400" mass="44559">MLVDFSLHVATSVVFLVLVAYKFVDLVRKPTNPAMWGLWSATAGFGLGLAIGIDPVFKAMDRVVPASPWWLQHVLLCGSGLALQAFFLYSIEERPVAHRRVRRWAVVYLAGQVAITAVYVPAVLSGDFAALLRHDFAHAPLSAVMNLVFVAYVGLVMWTVARMSWTWSKIADRVWLRRGLRLIAVGAAISTLFPVHKVGYVSAVFLGHSPPWSEFQVSFYPALAGMTLVGAGSMLPKWGPWLSAVRQWVLHYRSYRRLDPLWTALVDAFPEVRLEEPYRFGRDGYRLDDLRYFLYRRVIEIWDARRALRQFTSRARRESAESAARAAGLAADDVTVVAEAASIADGLRARVHGRDGDDADYAPRLPGGSDLAAEVAWLERVAAAFGRSEIVRNTPVMETT</sequence>
<dbReference type="InterPro" id="IPR046675">
    <property type="entry name" value="DUF6545"/>
</dbReference>
<dbReference type="Pfam" id="PF20182">
    <property type="entry name" value="DUF6545"/>
    <property type="match status" value="1"/>
</dbReference>
<evidence type="ECO:0000313" key="4">
    <source>
        <dbReference type="Proteomes" id="UP000316639"/>
    </source>
</evidence>
<feature type="transmembrane region" description="Helical" evidence="1">
    <location>
        <begin position="69"/>
        <end position="91"/>
    </location>
</feature>
<dbReference type="InterPro" id="IPR050039">
    <property type="entry name" value="MAB_1171c-like"/>
</dbReference>
<organism evidence="3 4">
    <name type="scientific">Lentzea tibetensis</name>
    <dbReference type="NCBI Taxonomy" id="2591470"/>
    <lineage>
        <taxon>Bacteria</taxon>
        <taxon>Bacillati</taxon>
        <taxon>Actinomycetota</taxon>
        <taxon>Actinomycetes</taxon>
        <taxon>Pseudonocardiales</taxon>
        <taxon>Pseudonocardiaceae</taxon>
        <taxon>Lentzea</taxon>
    </lineage>
</organism>
<keyword evidence="4" id="KW-1185">Reference proteome</keyword>